<keyword evidence="9 13" id="KW-0067">ATP-binding</keyword>
<dbReference type="GO" id="GO:0009090">
    <property type="term" value="P:homoserine biosynthetic process"/>
    <property type="evidence" value="ECO:0007669"/>
    <property type="project" value="TreeGrafter"/>
</dbReference>
<dbReference type="NCBIfam" id="NF005154">
    <property type="entry name" value="PRK06635.1-2"/>
    <property type="match status" value="1"/>
</dbReference>
<keyword evidence="7 13" id="KW-0547">Nucleotide-binding</keyword>
<dbReference type="Gene3D" id="3.40.1160.10">
    <property type="entry name" value="Acetylglutamate kinase-like"/>
    <property type="match status" value="1"/>
</dbReference>
<feature type="binding site" evidence="13">
    <location>
        <position position="178"/>
    </location>
    <ligand>
        <name>ATP</name>
        <dbReference type="ChEBI" id="CHEBI:30616"/>
    </ligand>
</feature>
<dbReference type="UniPathway" id="UPA00050">
    <property type="reaction ID" value="UER00461"/>
</dbReference>
<gene>
    <name evidence="17" type="primary">lysC</name>
    <name evidence="17" type="ORF">HLPCO_001463</name>
</gene>
<comment type="pathway">
    <text evidence="1 15">Amino-acid biosynthesis; L-lysine biosynthesis via DAP pathway; (S)-tetrahydrodipicolinate from L-aspartate: step 1/4.</text>
</comment>
<organism evidence="17 18">
    <name type="scientific">Haloplasma contractile SSD-17B</name>
    <dbReference type="NCBI Taxonomy" id="1033810"/>
    <lineage>
        <taxon>Bacteria</taxon>
        <taxon>Bacillati</taxon>
        <taxon>Mycoplasmatota</taxon>
        <taxon>Mollicutes</taxon>
        <taxon>Haloplasmatales</taxon>
        <taxon>Haloplasmataceae</taxon>
        <taxon>Haloplasma</taxon>
    </lineage>
</organism>
<dbReference type="GO" id="GO:0009089">
    <property type="term" value="P:lysine biosynthetic process via diaminopimelate"/>
    <property type="evidence" value="ECO:0007669"/>
    <property type="project" value="UniProtKB-UniPathway"/>
</dbReference>
<feature type="binding site" evidence="13">
    <location>
        <begin position="7"/>
        <end position="10"/>
    </location>
    <ligand>
        <name>ATP</name>
        <dbReference type="ChEBI" id="CHEBI:30616"/>
    </ligand>
</feature>
<dbReference type="UniPathway" id="UPA00034">
    <property type="reaction ID" value="UER00015"/>
</dbReference>
<keyword evidence="11" id="KW-0457">Lysine biosynthesis</keyword>
<dbReference type="PIRSF" id="PIRSF000726">
    <property type="entry name" value="Asp_kin"/>
    <property type="match status" value="1"/>
</dbReference>
<dbReference type="SUPFAM" id="SSF53633">
    <property type="entry name" value="Carbamate kinase-like"/>
    <property type="match status" value="1"/>
</dbReference>
<evidence type="ECO:0000259" key="16">
    <source>
        <dbReference type="PROSITE" id="PS51671"/>
    </source>
</evidence>
<evidence type="ECO:0000256" key="10">
    <source>
        <dbReference type="ARBA" id="ARBA00022915"/>
    </source>
</evidence>
<keyword evidence="10" id="KW-0220">Diaminopimelate biosynthesis</keyword>
<evidence type="ECO:0000256" key="7">
    <source>
        <dbReference type="ARBA" id="ARBA00022741"/>
    </source>
</evidence>
<name>U2DVV4_9MOLU</name>
<feature type="binding site" evidence="13">
    <location>
        <position position="74"/>
    </location>
    <ligand>
        <name>substrate</name>
    </ligand>
</feature>
<dbReference type="Gene3D" id="3.30.2130.10">
    <property type="entry name" value="VC0802-like"/>
    <property type="match status" value="1"/>
</dbReference>
<comment type="similarity">
    <text evidence="4 14">Belongs to the aspartokinase family.</text>
</comment>
<dbReference type="GO" id="GO:0005524">
    <property type="term" value="F:ATP binding"/>
    <property type="evidence" value="ECO:0007669"/>
    <property type="project" value="UniProtKB-KW"/>
</dbReference>
<feature type="binding site" evidence="13">
    <location>
        <begin position="172"/>
        <end position="173"/>
    </location>
    <ligand>
        <name>ATP</name>
        <dbReference type="ChEBI" id="CHEBI:30616"/>
    </ligand>
</feature>
<dbReference type="GO" id="GO:0009088">
    <property type="term" value="P:threonine biosynthetic process"/>
    <property type="evidence" value="ECO:0007669"/>
    <property type="project" value="UniProtKB-UniPathway"/>
</dbReference>
<dbReference type="UniPathway" id="UPA00051">
    <property type="reaction ID" value="UER00462"/>
</dbReference>
<keyword evidence="6 14" id="KW-0808">Transferase</keyword>
<dbReference type="OrthoDB" id="9799110at2"/>
<dbReference type="InParanoid" id="U2DVV4"/>
<feature type="binding site" evidence="13">
    <location>
        <position position="183"/>
    </location>
    <ligand>
        <name>ATP</name>
        <dbReference type="ChEBI" id="CHEBI:30616"/>
    </ligand>
</feature>
<dbReference type="STRING" id="1033810.HLPCO_001463"/>
<evidence type="ECO:0000256" key="1">
    <source>
        <dbReference type="ARBA" id="ARBA00004766"/>
    </source>
</evidence>
<evidence type="ECO:0000256" key="14">
    <source>
        <dbReference type="RuleBase" id="RU003448"/>
    </source>
</evidence>
<evidence type="ECO:0000256" key="5">
    <source>
        <dbReference type="ARBA" id="ARBA00022605"/>
    </source>
</evidence>
<dbReference type="PANTHER" id="PTHR21499:SF3">
    <property type="entry name" value="ASPARTOKINASE"/>
    <property type="match status" value="1"/>
</dbReference>
<dbReference type="CDD" id="cd04261">
    <property type="entry name" value="AAK_AKii-LysC-BS"/>
    <property type="match status" value="1"/>
</dbReference>
<dbReference type="PROSITE" id="PS51671">
    <property type="entry name" value="ACT"/>
    <property type="match status" value="2"/>
</dbReference>
<dbReference type="NCBIfam" id="NF005155">
    <property type="entry name" value="PRK06635.1-4"/>
    <property type="match status" value="1"/>
</dbReference>
<dbReference type="InterPro" id="IPR018042">
    <property type="entry name" value="Aspartate_kinase_CS"/>
</dbReference>
<dbReference type="InterPro" id="IPR001341">
    <property type="entry name" value="Asp_kinase"/>
</dbReference>
<dbReference type="FunFam" id="3.40.1160.10:FF:000002">
    <property type="entry name" value="Aspartokinase"/>
    <property type="match status" value="1"/>
</dbReference>
<dbReference type="EMBL" id="AFNU02000004">
    <property type="protein sequence ID" value="ERJ12477.1"/>
    <property type="molecule type" value="Genomic_DNA"/>
</dbReference>
<evidence type="ECO:0000256" key="13">
    <source>
        <dbReference type="PIRSR" id="PIRSR000726-1"/>
    </source>
</evidence>
<dbReference type="InterPro" id="IPR002912">
    <property type="entry name" value="ACT_dom"/>
</dbReference>
<keyword evidence="18" id="KW-1185">Reference proteome</keyword>
<evidence type="ECO:0000313" key="18">
    <source>
        <dbReference type="Proteomes" id="UP000005707"/>
    </source>
</evidence>
<comment type="pathway">
    <text evidence="3 15">Amino-acid biosynthesis; L-threonine biosynthesis; L-threonine from L-aspartate: step 1/5.</text>
</comment>
<dbReference type="GO" id="GO:0019877">
    <property type="term" value="P:diaminopimelate biosynthetic process"/>
    <property type="evidence" value="ECO:0007669"/>
    <property type="project" value="UniProtKB-KW"/>
</dbReference>
<sequence>MAIVVQKYGGTSVESIEKMKQIANRIINRKNQGDDLVIVVSAMGKTTNYLTSIATQISSRPCTREMDVLLSTGEQVTISLLSMILKERGYPSISLTGYQAGISTSGTHTKNKINDVNTEKIKNHIDQGKIVIVAGFQGINESGDITTLGRGGSDTTAVALASKLRCRCEIYTDVTGIYSVDPRLYKHAKKLKEVSYEEMMEMSSLGANIMEPRSVEIASKFNIVVYVASSSDEEEGSYIKERINMIEEKSITGLTVNDDILMVTLVDVPYSSRTIATIFSNLAKNEVNVDMISQTSPQDEKVNISFTAPGDQVVLIEEALMEIKTIVGTLEIIIDRGCIKLSVVGIGMRNQSGIAAEIFRLFALHDINFKQVTTSEISISYTINNEDKERAVTLLADEFNL</sequence>
<dbReference type="InterPro" id="IPR005260">
    <property type="entry name" value="Asp_kin_monofn"/>
</dbReference>
<dbReference type="InterPro" id="IPR041740">
    <property type="entry name" value="AKii-LysC-BS"/>
</dbReference>
<evidence type="ECO:0000256" key="4">
    <source>
        <dbReference type="ARBA" id="ARBA00010122"/>
    </source>
</evidence>
<evidence type="ECO:0000313" key="17">
    <source>
        <dbReference type="EMBL" id="ERJ12477.1"/>
    </source>
</evidence>
<reference evidence="17 18" key="1">
    <citation type="journal article" date="2011" name="J. Bacteriol.">
        <title>Genome sequence of Haloplasma contractile, an unusual contractile bacterium from a deep-sea anoxic brine lake.</title>
        <authorList>
            <person name="Antunes A."/>
            <person name="Alam I."/>
            <person name="El Dorry H."/>
            <person name="Siam R."/>
            <person name="Robertson A."/>
            <person name="Bajic V.B."/>
            <person name="Stingl U."/>
        </authorList>
    </citation>
    <scope>NUCLEOTIDE SEQUENCE [LARGE SCALE GENOMIC DNA]</scope>
    <source>
        <strain evidence="17 18">SSD-17B</strain>
    </source>
</reference>
<reference evidence="17 18" key="2">
    <citation type="journal article" date="2013" name="PLoS ONE">
        <title>INDIGO - INtegrated Data Warehouse of MIcrobial GenOmes with Examples from the Red Sea Extremophiles.</title>
        <authorList>
            <person name="Alam I."/>
            <person name="Antunes A."/>
            <person name="Kamau A.A."/>
            <person name="Ba Alawi W."/>
            <person name="Kalkatawi M."/>
            <person name="Stingl U."/>
            <person name="Bajic V.B."/>
        </authorList>
    </citation>
    <scope>NUCLEOTIDE SEQUENCE [LARGE SCALE GENOMIC DNA]</scope>
    <source>
        <strain evidence="17 18">SSD-17B</strain>
    </source>
</reference>
<dbReference type="InterPro" id="IPR001048">
    <property type="entry name" value="Asp/Glu/Uridylate_kinase"/>
</dbReference>
<dbReference type="Pfam" id="PF22468">
    <property type="entry name" value="ACT_9"/>
    <property type="match status" value="1"/>
</dbReference>
<dbReference type="Proteomes" id="UP000005707">
    <property type="component" value="Unassembled WGS sequence"/>
</dbReference>
<dbReference type="AlphaFoldDB" id="U2DVV4"/>
<keyword evidence="5 15" id="KW-0028">Amino-acid biosynthesis</keyword>
<dbReference type="Pfam" id="PF00696">
    <property type="entry name" value="AA_kinase"/>
    <property type="match status" value="1"/>
</dbReference>
<dbReference type="EC" id="2.7.2.4" evidence="14"/>
<evidence type="ECO:0000256" key="8">
    <source>
        <dbReference type="ARBA" id="ARBA00022777"/>
    </source>
</evidence>
<evidence type="ECO:0000256" key="15">
    <source>
        <dbReference type="RuleBase" id="RU004249"/>
    </source>
</evidence>
<dbReference type="InterPro" id="IPR036393">
    <property type="entry name" value="AceGlu_kinase-like_sf"/>
</dbReference>
<dbReference type="CDD" id="cd04923">
    <property type="entry name" value="ACT_AK-LysC-DapG-like_2"/>
    <property type="match status" value="1"/>
</dbReference>
<dbReference type="CDD" id="cd04913">
    <property type="entry name" value="ACT_AKii-LysC-BS-like_1"/>
    <property type="match status" value="1"/>
</dbReference>
<evidence type="ECO:0000256" key="3">
    <source>
        <dbReference type="ARBA" id="ARBA00005139"/>
    </source>
</evidence>
<keyword evidence="8 14" id="KW-0418">Kinase</keyword>
<dbReference type="RefSeq" id="WP_008824944.1">
    <property type="nucleotide sequence ID" value="NZ_AFNU02000004.1"/>
</dbReference>
<evidence type="ECO:0000256" key="12">
    <source>
        <dbReference type="ARBA" id="ARBA00047872"/>
    </source>
</evidence>
<dbReference type="eggNOG" id="COG0527">
    <property type="taxonomic scope" value="Bacteria"/>
</dbReference>
<comment type="caution">
    <text evidence="17">The sequence shown here is derived from an EMBL/GenBank/DDBJ whole genome shotgun (WGS) entry which is preliminary data.</text>
</comment>
<dbReference type="NCBIfam" id="TIGR00657">
    <property type="entry name" value="asp_kinases"/>
    <property type="match status" value="1"/>
</dbReference>
<dbReference type="PROSITE" id="PS00324">
    <property type="entry name" value="ASPARTOKINASE"/>
    <property type="match status" value="1"/>
</dbReference>
<protein>
    <recommendedName>
        <fullName evidence="14">Aspartokinase</fullName>
        <ecNumber evidence="14">2.7.2.4</ecNumber>
    </recommendedName>
</protein>
<dbReference type="GO" id="GO:0005829">
    <property type="term" value="C:cytosol"/>
    <property type="evidence" value="ECO:0007669"/>
    <property type="project" value="TreeGrafter"/>
</dbReference>
<feature type="domain" description="ACT" evidence="16">
    <location>
        <begin position="343"/>
        <end position="401"/>
    </location>
</feature>
<dbReference type="InterPro" id="IPR045865">
    <property type="entry name" value="ACT-like_dom_sf"/>
</dbReference>
<dbReference type="PANTHER" id="PTHR21499">
    <property type="entry name" value="ASPARTATE KINASE"/>
    <property type="match status" value="1"/>
</dbReference>
<feature type="binding site" evidence="13">
    <location>
        <position position="47"/>
    </location>
    <ligand>
        <name>substrate</name>
    </ligand>
</feature>
<dbReference type="FunCoup" id="U2DVV4">
    <property type="interactions" value="356"/>
</dbReference>
<dbReference type="SUPFAM" id="SSF55021">
    <property type="entry name" value="ACT-like"/>
    <property type="match status" value="2"/>
</dbReference>
<dbReference type="GO" id="GO:0004072">
    <property type="term" value="F:aspartate kinase activity"/>
    <property type="evidence" value="ECO:0007669"/>
    <property type="project" value="UniProtKB-EC"/>
</dbReference>
<proteinExistence type="inferred from homology"/>
<evidence type="ECO:0000256" key="6">
    <source>
        <dbReference type="ARBA" id="ARBA00022679"/>
    </source>
</evidence>
<comment type="pathway">
    <text evidence="2 15">Amino-acid biosynthesis; L-methionine biosynthesis via de novo pathway; L-homoserine from L-aspartate: step 1/3.</text>
</comment>
<evidence type="ECO:0000256" key="9">
    <source>
        <dbReference type="ARBA" id="ARBA00022840"/>
    </source>
</evidence>
<feature type="domain" description="ACT" evidence="16">
    <location>
        <begin position="263"/>
        <end position="337"/>
    </location>
</feature>
<evidence type="ECO:0000256" key="2">
    <source>
        <dbReference type="ARBA" id="ARBA00004986"/>
    </source>
</evidence>
<accession>U2DVV4</accession>
<comment type="catalytic activity">
    <reaction evidence="12 14">
        <text>L-aspartate + ATP = 4-phospho-L-aspartate + ADP</text>
        <dbReference type="Rhea" id="RHEA:23776"/>
        <dbReference type="ChEBI" id="CHEBI:29991"/>
        <dbReference type="ChEBI" id="CHEBI:30616"/>
        <dbReference type="ChEBI" id="CHEBI:57535"/>
        <dbReference type="ChEBI" id="CHEBI:456216"/>
        <dbReference type="EC" id="2.7.2.4"/>
    </reaction>
</comment>
<evidence type="ECO:0000256" key="11">
    <source>
        <dbReference type="ARBA" id="ARBA00023154"/>
    </source>
</evidence>
<dbReference type="InterPro" id="IPR054352">
    <property type="entry name" value="ACT_Aspartokinase"/>
</dbReference>